<name>A0A941JLY1_9CHRO</name>
<reference evidence="7" key="1">
    <citation type="submission" date="2021-02" db="EMBL/GenBank/DDBJ databases">
        <title>Metagenome analyses of Stigonema ocellatum DSM 106950, Chlorogloea purpurea SAG 13.99 and Gomphosphaeria aponina DSM 107014.</title>
        <authorList>
            <person name="Marter P."/>
            <person name="Huang S."/>
        </authorList>
    </citation>
    <scope>NUCLEOTIDE SEQUENCE</scope>
    <source>
        <strain evidence="7">JP213</strain>
    </source>
</reference>
<gene>
    <name evidence="7" type="ORF">DSM107014_06735</name>
</gene>
<accession>A0A941JLY1</accession>
<organism evidence="7 8">
    <name type="scientific">Gomphosphaeria aponina SAG 52.96 = DSM 107014</name>
    <dbReference type="NCBI Taxonomy" id="1521640"/>
    <lineage>
        <taxon>Bacteria</taxon>
        <taxon>Bacillati</taxon>
        <taxon>Cyanobacteriota</taxon>
        <taxon>Cyanophyceae</taxon>
        <taxon>Oscillatoriophycideae</taxon>
        <taxon>Chroococcales</taxon>
        <taxon>Gomphosphaeriaceae</taxon>
        <taxon>Gomphosphaeria</taxon>
    </lineage>
</organism>
<comment type="caution">
    <text evidence="7">The sequence shown here is derived from an EMBL/GenBank/DDBJ whole genome shotgun (WGS) entry which is preliminary data.</text>
</comment>
<protein>
    <submittedName>
        <fullName evidence="7">Phosphate-starvation-inducible PsiE family protein</fullName>
    </submittedName>
</protein>
<dbReference type="GO" id="GO:0005886">
    <property type="term" value="C:plasma membrane"/>
    <property type="evidence" value="ECO:0007669"/>
    <property type="project" value="UniProtKB-SubCell"/>
</dbReference>
<evidence type="ECO:0000256" key="1">
    <source>
        <dbReference type="ARBA" id="ARBA00004651"/>
    </source>
</evidence>
<evidence type="ECO:0000313" key="8">
    <source>
        <dbReference type="Proteomes" id="UP000767446"/>
    </source>
</evidence>
<feature type="transmembrane region" description="Helical" evidence="6">
    <location>
        <begin position="55"/>
        <end position="76"/>
    </location>
</feature>
<keyword evidence="4 6" id="KW-1133">Transmembrane helix</keyword>
<dbReference type="InterPro" id="IPR020948">
    <property type="entry name" value="P_starv_induced_PsiE-like"/>
</dbReference>
<evidence type="ECO:0000313" key="7">
    <source>
        <dbReference type="EMBL" id="MBR8827594.1"/>
    </source>
</evidence>
<dbReference type="EMBL" id="JADQBC010000036">
    <property type="protein sequence ID" value="MBR8827594.1"/>
    <property type="molecule type" value="Genomic_DNA"/>
</dbReference>
<evidence type="ECO:0000256" key="3">
    <source>
        <dbReference type="ARBA" id="ARBA00022692"/>
    </source>
</evidence>
<evidence type="ECO:0000256" key="4">
    <source>
        <dbReference type="ARBA" id="ARBA00022989"/>
    </source>
</evidence>
<keyword evidence="5 6" id="KW-0472">Membrane</keyword>
<proteinExistence type="predicted"/>
<dbReference type="AlphaFoldDB" id="A0A941JLY1"/>
<keyword evidence="3 6" id="KW-0812">Transmembrane</keyword>
<sequence>MKKFLNLFERYIITALLIMMILVVFLNTIELSIILLKELLNPPFMLLDINNILDIFGYFLTILIGLELIDATKIYLVEEVVHVEVIFLVAIIAIARKVIILDVKALPPVTLFGIASIILSLSVGYYLLKQALNTKK</sequence>
<keyword evidence="2" id="KW-1003">Cell membrane</keyword>
<evidence type="ECO:0000256" key="2">
    <source>
        <dbReference type="ARBA" id="ARBA00022475"/>
    </source>
</evidence>
<dbReference type="Proteomes" id="UP000767446">
    <property type="component" value="Unassembled WGS sequence"/>
</dbReference>
<evidence type="ECO:0000256" key="6">
    <source>
        <dbReference type="SAM" id="Phobius"/>
    </source>
</evidence>
<comment type="subcellular location">
    <subcellularLocation>
        <location evidence="1">Cell membrane</location>
        <topology evidence="1">Multi-pass membrane protein</topology>
    </subcellularLocation>
</comment>
<evidence type="ECO:0000256" key="5">
    <source>
        <dbReference type="ARBA" id="ARBA00023136"/>
    </source>
</evidence>
<feature type="transmembrane region" description="Helical" evidence="6">
    <location>
        <begin position="109"/>
        <end position="128"/>
    </location>
</feature>
<dbReference type="Pfam" id="PF06146">
    <property type="entry name" value="PsiE"/>
    <property type="match status" value="1"/>
</dbReference>
<feature type="transmembrane region" description="Helical" evidence="6">
    <location>
        <begin position="83"/>
        <end position="103"/>
    </location>
</feature>
<feature type="transmembrane region" description="Helical" evidence="6">
    <location>
        <begin position="12"/>
        <end position="35"/>
    </location>
</feature>